<accession>A0A412AYY0</accession>
<proteinExistence type="predicted"/>
<organism evidence="1 2">
    <name type="scientific">[Clostridium] leptum</name>
    <dbReference type="NCBI Taxonomy" id="1535"/>
    <lineage>
        <taxon>Bacteria</taxon>
        <taxon>Bacillati</taxon>
        <taxon>Bacillota</taxon>
        <taxon>Clostridia</taxon>
        <taxon>Eubacteriales</taxon>
        <taxon>Oscillospiraceae</taxon>
        <taxon>Oscillospiraceae incertae sedis</taxon>
    </lineage>
</organism>
<dbReference type="AlphaFoldDB" id="A0A412AYY0"/>
<evidence type="ECO:0000313" key="2">
    <source>
        <dbReference type="Proteomes" id="UP000284751"/>
    </source>
</evidence>
<reference evidence="1 2" key="1">
    <citation type="submission" date="2018-08" db="EMBL/GenBank/DDBJ databases">
        <title>A genome reference for cultivated species of the human gut microbiota.</title>
        <authorList>
            <person name="Zou Y."/>
            <person name="Xue W."/>
            <person name="Luo G."/>
        </authorList>
    </citation>
    <scope>NUCLEOTIDE SEQUENCE [LARGE SCALE GENOMIC DNA]</scope>
    <source>
        <strain evidence="1 2">AF28-26</strain>
    </source>
</reference>
<sequence length="67" mass="7702">MQNPFQAQAMIHSLNSKRDVLILSFEDINHCRAVFGNKLCTAVYNPYAGLFYVDDVYGVIEEWDSEN</sequence>
<dbReference type="EMBL" id="QRTC01000009">
    <property type="protein sequence ID" value="RGQ42833.1"/>
    <property type="molecule type" value="Genomic_DNA"/>
</dbReference>
<dbReference type="Proteomes" id="UP000284751">
    <property type="component" value="Unassembled WGS sequence"/>
</dbReference>
<comment type="caution">
    <text evidence="1">The sequence shown here is derived from an EMBL/GenBank/DDBJ whole genome shotgun (WGS) entry which is preliminary data.</text>
</comment>
<evidence type="ECO:0000313" key="1">
    <source>
        <dbReference type="EMBL" id="RGQ42833.1"/>
    </source>
</evidence>
<name>A0A412AYY0_9FIRM</name>
<gene>
    <name evidence="1" type="ORF">DWY99_03845</name>
</gene>
<protein>
    <submittedName>
        <fullName evidence="1">Uncharacterized protein</fullName>
    </submittedName>
</protein>